<evidence type="ECO:0000313" key="1">
    <source>
        <dbReference type="EMBL" id="CAG8777247.1"/>
    </source>
</evidence>
<reference evidence="1" key="1">
    <citation type="submission" date="2021-06" db="EMBL/GenBank/DDBJ databases">
        <authorList>
            <person name="Kallberg Y."/>
            <person name="Tangrot J."/>
            <person name="Rosling A."/>
        </authorList>
    </citation>
    <scope>NUCLEOTIDE SEQUENCE</scope>
    <source>
        <strain evidence="1">CL551</strain>
    </source>
</reference>
<accession>A0A9N9P068</accession>
<feature type="non-terminal residue" evidence="1">
    <location>
        <position position="107"/>
    </location>
</feature>
<keyword evidence="2" id="KW-1185">Reference proteome</keyword>
<proteinExistence type="predicted"/>
<protein>
    <submittedName>
        <fullName evidence="1">5528_t:CDS:1</fullName>
    </submittedName>
</protein>
<dbReference type="EMBL" id="CAJVPV010050109">
    <property type="protein sequence ID" value="CAG8777247.1"/>
    <property type="molecule type" value="Genomic_DNA"/>
</dbReference>
<sequence length="107" mass="12303">METGNQQEKSCFFKIIKNVTLRSYYPQIKTLHEYLSSQCGDQVKLIREGDHVDYINFLKTSAISVTTDKPFPKSSFGEIQDCSFEDVHDCVQSEILIDEECLILPSF</sequence>
<dbReference type="Proteomes" id="UP000789342">
    <property type="component" value="Unassembled WGS sequence"/>
</dbReference>
<comment type="caution">
    <text evidence="1">The sequence shown here is derived from an EMBL/GenBank/DDBJ whole genome shotgun (WGS) entry which is preliminary data.</text>
</comment>
<organism evidence="1 2">
    <name type="scientific">Acaulospora morrowiae</name>
    <dbReference type="NCBI Taxonomy" id="94023"/>
    <lineage>
        <taxon>Eukaryota</taxon>
        <taxon>Fungi</taxon>
        <taxon>Fungi incertae sedis</taxon>
        <taxon>Mucoromycota</taxon>
        <taxon>Glomeromycotina</taxon>
        <taxon>Glomeromycetes</taxon>
        <taxon>Diversisporales</taxon>
        <taxon>Acaulosporaceae</taxon>
        <taxon>Acaulospora</taxon>
    </lineage>
</organism>
<evidence type="ECO:0000313" key="2">
    <source>
        <dbReference type="Proteomes" id="UP000789342"/>
    </source>
</evidence>
<dbReference type="AlphaFoldDB" id="A0A9N9P068"/>
<name>A0A9N9P068_9GLOM</name>
<gene>
    <name evidence="1" type="ORF">AMORRO_LOCUS17022</name>
</gene>